<dbReference type="GO" id="GO:0008199">
    <property type="term" value="F:ferric iron binding"/>
    <property type="evidence" value="ECO:0007669"/>
    <property type="project" value="InterPro"/>
</dbReference>
<dbReference type="Gene3D" id="3.30.920.10">
    <property type="entry name" value="Frataxin/CyaY"/>
    <property type="match status" value="1"/>
</dbReference>
<dbReference type="GO" id="GO:0016226">
    <property type="term" value="P:iron-sulfur cluster assembly"/>
    <property type="evidence" value="ECO:0007669"/>
    <property type="project" value="InterPro"/>
</dbReference>
<dbReference type="SMART" id="SM01219">
    <property type="entry name" value="Frataxin_Cyay"/>
    <property type="match status" value="1"/>
</dbReference>
<comment type="similarity">
    <text evidence="1">Belongs to the frataxin family.</text>
</comment>
<evidence type="ECO:0000256" key="1">
    <source>
        <dbReference type="ARBA" id="ARBA00008183"/>
    </source>
</evidence>
<evidence type="ECO:0000256" key="2">
    <source>
        <dbReference type="ARBA" id="ARBA00023004"/>
    </source>
</evidence>
<accession>A0A451D655</accession>
<keyword evidence="2" id="KW-0408">Iron</keyword>
<evidence type="ECO:0000313" key="3">
    <source>
        <dbReference type="EMBL" id="VFP81286.1"/>
    </source>
</evidence>
<reference evidence="3 4" key="1">
    <citation type="submission" date="2019-02" db="EMBL/GenBank/DDBJ databases">
        <authorList>
            <person name="Manzano-Marin A."/>
            <person name="Manzano-Marin A."/>
        </authorList>
    </citation>
    <scope>NUCLEOTIDE SEQUENCE [LARGE SCALE GENOMIC DNA]</scope>
    <source>
        <strain evidence="3 4">BuCikochiana</strain>
    </source>
</reference>
<dbReference type="InterPro" id="IPR002908">
    <property type="entry name" value="Frataxin/CyaY"/>
</dbReference>
<dbReference type="RefSeq" id="WP_154028899.1">
    <property type="nucleotide sequence ID" value="NZ_LR217707.1"/>
</dbReference>
<name>A0A451D655_9GAMM</name>
<dbReference type="InterPro" id="IPR036524">
    <property type="entry name" value="Frataxin/CyaY_sf"/>
</dbReference>
<dbReference type="GO" id="GO:0005737">
    <property type="term" value="C:cytoplasm"/>
    <property type="evidence" value="ECO:0007669"/>
    <property type="project" value="UniProtKB-ARBA"/>
</dbReference>
<dbReference type="PROSITE" id="PS50810">
    <property type="entry name" value="FRATAXIN_2"/>
    <property type="match status" value="1"/>
</dbReference>
<dbReference type="AlphaFoldDB" id="A0A451D655"/>
<dbReference type="OrthoDB" id="285675at2"/>
<protein>
    <submittedName>
        <fullName evidence="3">Iron-sulfur cluster assembly protein CyaY</fullName>
    </submittedName>
</protein>
<gene>
    <name evidence="3" type="primary">cyaY</name>
    <name evidence="3" type="ORF">BUCIKOCA2762_391</name>
</gene>
<dbReference type="Pfam" id="PF01491">
    <property type="entry name" value="Frataxin_Cyay"/>
    <property type="match status" value="1"/>
</dbReference>
<dbReference type="SUPFAM" id="SSF55387">
    <property type="entry name" value="Frataxin/Nqo15-like"/>
    <property type="match status" value="1"/>
</dbReference>
<proteinExistence type="inferred from homology"/>
<evidence type="ECO:0000313" key="4">
    <source>
        <dbReference type="Proteomes" id="UP000294380"/>
    </source>
</evidence>
<dbReference type="NCBIfam" id="TIGR03421">
    <property type="entry name" value="FeS_CyaY"/>
    <property type="match status" value="1"/>
</dbReference>
<sequence>MRDLLFYRRFHKTLSIIDTIINKNDKKINVDYFLFDNMMNITFNNEKKIIITSQVYLHQLWIATSTQGYHLIYNNFTWICIRTKKNIDNILKKEFFIQTNCNIDFILLKKIK</sequence>
<organism evidence="3 4">
    <name type="scientific">Buchnera aphidicola</name>
    <name type="common">Cinara kochiana kochiana</name>
    <dbReference type="NCBI Taxonomy" id="2518976"/>
    <lineage>
        <taxon>Bacteria</taxon>
        <taxon>Pseudomonadati</taxon>
        <taxon>Pseudomonadota</taxon>
        <taxon>Gammaproteobacteria</taxon>
        <taxon>Enterobacterales</taxon>
        <taxon>Erwiniaceae</taxon>
        <taxon>Buchnera</taxon>
    </lineage>
</organism>
<dbReference type="EMBL" id="LR217707">
    <property type="protein sequence ID" value="VFP81286.1"/>
    <property type="molecule type" value="Genomic_DNA"/>
</dbReference>
<dbReference type="Proteomes" id="UP000294380">
    <property type="component" value="Chromosome"/>
</dbReference>